<feature type="binding site" evidence="8">
    <location>
        <position position="163"/>
    </location>
    <ligand>
        <name>deamido-NAD(+)</name>
        <dbReference type="ChEBI" id="CHEBI:58437"/>
        <note>ligand shared between two neighboring subunits</note>
    </ligand>
</feature>
<evidence type="ECO:0000259" key="11">
    <source>
        <dbReference type="Pfam" id="PF02540"/>
    </source>
</evidence>
<feature type="domain" description="NAD/GMP synthase" evidence="11">
    <location>
        <begin position="21"/>
        <end position="259"/>
    </location>
</feature>
<feature type="binding site" evidence="8">
    <location>
        <begin position="41"/>
        <end position="48"/>
    </location>
    <ligand>
        <name>ATP</name>
        <dbReference type="ChEBI" id="CHEBI:30616"/>
    </ligand>
</feature>
<comment type="catalytic activity">
    <reaction evidence="8 10">
        <text>deamido-NAD(+) + NH4(+) + ATP = AMP + diphosphate + NAD(+) + H(+)</text>
        <dbReference type="Rhea" id="RHEA:21188"/>
        <dbReference type="ChEBI" id="CHEBI:15378"/>
        <dbReference type="ChEBI" id="CHEBI:28938"/>
        <dbReference type="ChEBI" id="CHEBI:30616"/>
        <dbReference type="ChEBI" id="CHEBI:33019"/>
        <dbReference type="ChEBI" id="CHEBI:57540"/>
        <dbReference type="ChEBI" id="CHEBI:58437"/>
        <dbReference type="ChEBI" id="CHEBI:456215"/>
        <dbReference type="EC" id="6.3.1.5"/>
    </reaction>
</comment>
<feature type="binding site" evidence="8">
    <location>
        <position position="172"/>
    </location>
    <ligand>
        <name>ATP</name>
        <dbReference type="ChEBI" id="CHEBI:30616"/>
    </ligand>
</feature>
<comment type="subunit">
    <text evidence="8">Homodimer.</text>
</comment>
<keyword evidence="3 8" id="KW-0479">Metal-binding</keyword>
<dbReference type="Pfam" id="PF02540">
    <property type="entry name" value="NAD_synthase"/>
    <property type="match status" value="1"/>
</dbReference>
<dbReference type="GO" id="GO:0004359">
    <property type="term" value="F:glutaminase activity"/>
    <property type="evidence" value="ECO:0007669"/>
    <property type="project" value="InterPro"/>
</dbReference>
<dbReference type="InterPro" id="IPR022926">
    <property type="entry name" value="NH(3)-dep_NAD(+)_synth"/>
</dbReference>
<sequence>MAVAGSPVTDFDLDLAAAGDEIRSFLASYLDAAPADGYVVGVSGGLDSVLAAHLLADAVGPERVTGLLLPADPSDPENVEDARAVCERLGVAYREHDIQPVVDDVTAARDDLSKTAVGNVQARVRMVLLYQAANDANALVVGPNNRSELLLGYFTKYGDGAADVAPLADVYKTEAYDLAREVGVSDDVVAKTPTAELWEGQTDPDELGAPYEVIDPILHAYVDEDRTIEETVEATGADRETVTEFVERYEASTHKRERPPSPGVR</sequence>
<dbReference type="GO" id="GO:0005524">
    <property type="term" value="F:ATP binding"/>
    <property type="evidence" value="ECO:0007669"/>
    <property type="project" value="UniProtKB-UniRule"/>
</dbReference>
<keyword evidence="4 8" id="KW-0547">Nucleotide-binding</keyword>
<accession>A0A0U5CVB4</accession>
<dbReference type="Proteomes" id="UP000066737">
    <property type="component" value="Chromosome I"/>
</dbReference>
<name>A0A0U5CVB4_9EURY</name>
<keyword evidence="13" id="KW-1185">Reference proteome</keyword>
<keyword evidence="2 8" id="KW-0436">Ligase</keyword>
<gene>
    <name evidence="12" type="primary">nadE2</name>
    <name evidence="8" type="synonym">nadE</name>
    <name evidence="12" type="ORF">HHUB_1350</name>
</gene>
<dbReference type="NCBIfam" id="NF010587">
    <property type="entry name" value="PRK13980.1"/>
    <property type="match status" value="1"/>
</dbReference>
<dbReference type="PANTHER" id="PTHR23090">
    <property type="entry name" value="NH 3 /GLUTAMINE-DEPENDENT NAD + SYNTHETASE"/>
    <property type="match status" value="1"/>
</dbReference>
<dbReference type="AlphaFoldDB" id="A0A0U5CVB4"/>
<comment type="pathway">
    <text evidence="8">Cofactor biosynthesis; NAD(+) biosynthesis; NAD(+) from deamido-NAD(+) (ammonia route): step 1/1.</text>
</comment>
<comment type="function">
    <text evidence="8">Catalyzes the ATP-dependent amidation of deamido-NAD to form NAD. Uses ammonia as a nitrogen source.</text>
</comment>
<evidence type="ECO:0000256" key="3">
    <source>
        <dbReference type="ARBA" id="ARBA00022723"/>
    </source>
</evidence>
<dbReference type="InterPro" id="IPR003694">
    <property type="entry name" value="NAD_synthase"/>
</dbReference>
<evidence type="ECO:0000256" key="9">
    <source>
        <dbReference type="RuleBase" id="RU003811"/>
    </source>
</evidence>
<feature type="binding site" evidence="8">
    <location>
        <position position="194"/>
    </location>
    <ligand>
        <name>ATP</name>
        <dbReference type="ChEBI" id="CHEBI:30616"/>
    </ligand>
</feature>
<dbReference type="GO" id="GO:0046872">
    <property type="term" value="F:metal ion binding"/>
    <property type="evidence" value="ECO:0007669"/>
    <property type="project" value="UniProtKB-KW"/>
</dbReference>
<dbReference type="GO" id="GO:0005737">
    <property type="term" value="C:cytoplasm"/>
    <property type="evidence" value="ECO:0007669"/>
    <property type="project" value="InterPro"/>
</dbReference>
<dbReference type="KEGG" id="hhb:Hhub_1350"/>
<evidence type="ECO:0000256" key="4">
    <source>
        <dbReference type="ARBA" id="ARBA00022741"/>
    </source>
</evidence>
<dbReference type="PANTHER" id="PTHR23090:SF9">
    <property type="entry name" value="GLUTAMINE-DEPENDENT NAD(+) SYNTHETASE"/>
    <property type="match status" value="1"/>
</dbReference>
<feature type="binding site" description="in other chain" evidence="8">
    <location>
        <position position="156"/>
    </location>
    <ligand>
        <name>deamido-NAD(+)</name>
        <dbReference type="ChEBI" id="CHEBI:58437"/>
        <note>ligand shared between two neighboring subunits</note>
    </ligand>
</feature>
<proteinExistence type="inferred from homology"/>
<dbReference type="FunFam" id="3.40.50.620:FF:000106">
    <property type="entry name" value="Glutamine-dependent NAD(+) synthetase"/>
    <property type="match status" value="1"/>
</dbReference>
<keyword evidence="7 8" id="KW-0520">NAD</keyword>
<dbReference type="EMBL" id="LN831302">
    <property type="protein sequence ID" value="CQH47732.1"/>
    <property type="molecule type" value="Genomic_DNA"/>
</dbReference>
<evidence type="ECO:0000313" key="13">
    <source>
        <dbReference type="Proteomes" id="UP000066737"/>
    </source>
</evidence>
<feature type="binding site" evidence="8">
    <location>
        <position position="47"/>
    </location>
    <ligand>
        <name>Mg(2+)</name>
        <dbReference type="ChEBI" id="CHEBI:18420"/>
    </ligand>
</feature>
<dbReference type="EC" id="6.3.1.5" evidence="8 10"/>
<dbReference type="HAMAP" id="MF_00193">
    <property type="entry name" value="NadE_ammonia_dep"/>
    <property type="match status" value="1"/>
</dbReference>
<dbReference type="GO" id="GO:0009435">
    <property type="term" value="P:NAD+ biosynthetic process"/>
    <property type="evidence" value="ECO:0007669"/>
    <property type="project" value="UniProtKB-UniRule"/>
</dbReference>
<keyword evidence="5 8" id="KW-0067">ATP-binding</keyword>
<organism evidence="12 13">
    <name type="scientific">Halobacterium hubeiense</name>
    <dbReference type="NCBI Taxonomy" id="1407499"/>
    <lineage>
        <taxon>Archaea</taxon>
        <taxon>Methanobacteriati</taxon>
        <taxon>Methanobacteriota</taxon>
        <taxon>Stenosarchaea group</taxon>
        <taxon>Halobacteria</taxon>
        <taxon>Halobacteriales</taxon>
        <taxon>Halobacteriaceae</taxon>
        <taxon>Halobacterium</taxon>
    </lineage>
</organism>
<evidence type="ECO:0000256" key="2">
    <source>
        <dbReference type="ARBA" id="ARBA00022598"/>
    </source>
</evidence>
<feature type="binding site" evidence="8">
    <location>
        <position position="148"/>
    </location>
    <ligand>
        <name>Mg(2+)</name>
        <dbReference type="ChEBI" id="CHEBI:18420"/>
    </ligand>
</feature>
<feature type="binding site" description="in other chain" evidence="8">
    <location>
        <position position="123"/>
    </location>
    <ligand>
        <name>deamido-NAD(+)</name>
        <dbReference type="ChEBI" id="CHEBI:58437"/>
        <note>ligand shared between two neighboring subunits</note>
    </ligand>
</feature>
<reference evidence="13" key="1">
    <citation type="journal article" date="2016" name="Environ. Microbiol.">
        <title>The complete genome of a viable archaeum isolated from 123-million-year-old rock salt.</title>
        <authorList>
            <person name="Jaakkola S.T."/>
            <person name="Pfeiffer F."/>
            <person name="Ravantti J.J."/>
            <person name="Guo Q."/>
            <person name="Liu Y."/>
            <person name="Chen X."/>
            <person name="Ma H."/>
            <person name="Yang C."/>
            <person name="Oksanen H.M."/>
            <person name="Bamford D.H."/>
        </authorList>
    </citation>
    <scope>NUCLEOTIDE SEQUENCE</scope>
    <source>
        <strain evidence="13">JI20-1</strain>
    </source>
</reference>
<dbReference type="NCBIfam" id="TIGR00552">
    <property type="entry name" value="nadE"/>
    <property type="match status" value="1"/>
</dbReference>
<evidence type="ECO:0000256" key="7">
    <source>
        <dbReference type="ARBA" id="ARBA00023027"/>
    </source>
</evidence>
<dbReference type="UniPathway" id="UPA00253">
    <property type="reaction ID" value="UER00333"/>
</dbReference>
<comment type="similarity">
    <text evidence="1 8 9">Belongs to the NAD synthetase family.</text>
</comment>
<evidence type="ECO:0000256" key="8">
    <source>
        <dbReference type="HAMAP-Rule" id="MF_00193"/>
    </source>
</evidence>
<dbReference type="STRING" id="1407499.HHUB_1350"/>
<dbReference type="InterPro" id="IPR022310">
    <property type="entry name" value="NAD/GMP_synthase"/>
</dbReference>
<protein>
    <recommendedName>
        <fullName evidence="8 10">NH(3)-dependent NAD(+) synthetase</fullName>
        <ecNumber evidence="8 10">6.3.1.5</ecNumber>
    </recommendedName>
</protein>
<keyword evidence="6 8" id="KW-0460">Magnesium</keyword>
<dbReference type="GO" id="GO:0003952">
    <property type="term" value="F:NAD+ synthase (glutamine-hydrolyzing) activity"/>
    <property type="evidence" value="ECO:0007669"/>
    <property type="project" value="InterPro"/>
</dbReference>
<evidence type="ECO:0000313" key="12">
    <source>
        <dbReference type="EMBL" id="CQH47732.1"/>
    </source>
</evidence>
<dbReference type="CDD" id="cd00553">
    <property type="entry name" value="NAD_synthase"/>
    <property type="match status" value="1"/>
</dbReference>
<comment type="caution">
    <text evidence="8">Lacks conserved residue(s) required for the propagation of feature annotation.</text>
</comment>
<feature type="binding site" description="in other chain" evidence="8">
    <location>
        <begin position="254"/>
        <end position="255"/>
    </location>
    <ligand>
        <name>deamido-NAD(+)</name>
        <dbReference type="ChEBI" id="CHEBI:58437"/>
        <note>ligand shared between two neighboring subunits</note>
    </ligand>
</feature>
<evidence type="ECO:0000256" key="1">
    <source>
        <dbReference type="ARBA" id="ARBA00005859"/>
    </source>
</evidence>
<evidence type="ECO:0000256" key="5">
    <source>
        <dbReference type="ARBA" id="ARBA00022840"/>
    </source>
</evidence>
<dbReference type="GO" id="GO:0008795">
    <property type="term" value="F:NAD+ synthase activity"/>
    <property type="evidence" value="ECO:0007669"/>
    <property type="project" value="UniProtKB-UniRule"/>
</dbReference>
<dbReference type="SUPFAM" id="SSF52402">
    <property type="entry name" value="Adenine nucleotide alpha hydrolases-like"/>
    <property type="match status" value="1"/>
</dbReference>
<dbReference type="InterPro" id="IPR014729">
    <property type="entry name" value="Rossmann-like_a/b/a_fold"/>
</dbReference>
<evidence type="ECO:0000256" key="6">
    <source>
        <dbReference type="ARBA" id="ARBA00022842"/>
    </source>
</evidence>
<dbReference type="Gene3D" id="3.40.50.620">
    <property type="entry name" value="HUPs"/>
    <property type="match status" value="1"/>
</dbReference>
<evidence type="ECO:0000256" key="10">
    <source>
        <dbReference type="RuleBase" id="RU003812"/>
    </source>
</evidence>